<feature type="domain" description="CobN/magnesium chelatase" evidence="3">
    <location>
        <begin position="127"/>
        <end position="1247"/>
    </location>
</feature>
<feature type="region of interest" description="Disordered" evidence="1">
    <location>
        <begin position="760"/>
        <end position="793"/>
    </location>
</feature>
<dbReference type="InterPro" id="IPR003672">
    <property type="entry name" value="CobN/Mg_chltase"/>
</dbReference>
<feature type="compositionally biased region" description="Polar residues" evidence="1">
    <location>
        <begin position="760"/>
        <end position="769"/>
    </location>
</feature>
<keyword evidence="2" id="KW-0812">Transmembrane</keyword>
<dbReference type="eggNOG" id="COG1429">
    <property type="taxonomic scope" value="Bacteria"/>
</dbReference>
<proteinExistence type="predicted"/>
<feature type="transmembrane region" description="Helical" evidence="2">
    <location>
        <begin position="1325"/>
        <end position="1345"/>
    </location>
</feature>
<feature type="transmembrane region" description="Helical" evidence="2">
    <location>
        <begin position="7"/>
        <end position="25"/>
    </location>
</feature>
<dbReference type="CDD" id="cd10150">
    <property type="entry name" value="CobN_like"/>
    <property type="match status" value="1"/>
</dbReference>
<keyword evidence="5" id="KW-1185">Reference proteome</keyword>
<gene>
    <name evidence="4" type="ORF">HQ47_03970</name>
</gene>
<protein>
    <submittedName>
        <fullName evidence="4">Protoporphyrin IX magnesium chelatase</fullName>
    </submittedName>
</protein>
<keyword evidence="2" id="KW-1133">Transmembrane helix</keyword>
<name>A0A0A2EC93_9PORP</name>
<accession>A0A0A2EC93</accession>
<organism evidence="4 5">
    <name type="scientific">Porphyromonas macacae</name>
    <dbReference type="NCBI Taxonomy" id="28115"/>
    <lineage>
        <taxon>Bacteria</taxon>
        <taxon>Pseudomonadati</taxon>
        <taxon>Bacteroidota</taxon>
        <taxon>Bacteroidia</taxon>
        <taxon>Bacteroidales</taxon>
        <taxon>Porphyromonadaceae</taxon>
        <taxon>Porphyromonas</taxon>
    </lineage>
</organism>
<keyword evidence="2" id="KW-0472">Membrane</keyword>
<dbReference type="Pfam" id="PF02514">
    <property type="entry name" value="CobN-Mg_chel"/>
    <property type="match status" value="1"/>
</dbReference>
<comment type="caution">
    <text evidence="4">The sequence shown here is derived from an EMBL/GenBank/DDBJ whole genome shotgun (WGS) entry which is preliminary data.</text>
</comment>
<dbReference type="RefSeq" id="WP_036873421.1">
    <property type="nucleotide sequence ID" value="NZ_JBGYTE010000049.1"/>
</dbReference>
<dbReference type="STRING" id="28115.HQ47_03970"/>
<dbReference type="PANTHER" id="PTHR44119:SF1">
    <property type="entry name" value="MAGNESIUM-CHELATASE SUBUNIT CHLH, CHLOROPLASTIC"/>
    <property type="match status" value="1"/>
</dbReference>
<dbReference type="EMBL" id="JRFA01000009">
    <property type="protein sequence ID" value="KGN75070.1"/>
    <property type="molecule type" value="Genomic_DNA"/>
</dbReference>
<sequence length="1351" mass="152971">MKHRKIVLGTIVIVAFIALMVWGYIRFFSPTRIALINFPEYQISNFVMAKETKKIVVVPVEEDKAGRLTDYDAILLFGPGLRLSEKQNKNLDKAIKKGVPVYSFVFSSSRVNCHNITKEQKQQLDLYYQNRSKKNYRNLLAYIRQQFNGQKFGQLAVEPPVKIPTDIFYYESIDEYFSRAEDLTRHLRKKGLYHEDGKKVALISGSISPIEGNRAYIDSLIATLSRKNINVYPISASTKRVEMLRELNPDAVIYFAMGRLQKDEAVEYLRERNIPLFCPLPLAVSHEEWMESKLGAGGGFLTARVVLPEIDGALCSMPISTQNANEDGLFMYYPEMDRVETFTDYLSNYLDLTVKPNSQKKLAIGYFRGVGQNSLVATGLEVIPSLYAFLQSLKTEGYNVRGLPDTEKEFEKIIHAEGPVFSGNHEGAMSGFLEKSHPLLISLSEYNTWLKKRLSPRRYEELVGTYGEAPGDFMVTNRQGQSFIAVPRIKFGNIVLFPQPRPAIGGDDFQVTHGGANVPPPHNYIATYLWLQESFLADALIHFGTHGSLEFTPGKQTALSGDDWPEVLVGSMPHFYYYCIGNVGEGIIAKRRTKAGLISYLTPPFIDNGLRHSYVDLERDIHEYFTVDDKKQTQLSLKIKERAVKLNMHKDLQLDGDVNKPFTQAEIEYLDNFIEEIAQEKITGALYTLGKPFKQQDLYTTVMALSVDPVAYARAKIDLLNKKISRKEYDTNSFIVNNYIEPAKKEVTLLYQKPLRKDTVSNNPKQMVSTKKMGAEGRKRSRGEMEKAEKTSKMTFEEREMKMAQDELKKALGSVSLYKELLMSSPESEIRSLLNALNGGYIEPSPGGDAVSNPNALPTGRNLYSINAEATPSELAWEQGKNLVEATLSQYKAKHGTLPRKVSYTFWAGEFIQSEGATLAQCFYMLGVEPVRDRMGRVTDLRLIPSSELGRPRINVVVQVSGQLRDLASSRLTLLNRAVRMATEAGDENYENGVRKDALESEKLLLEQGVPPLEAREMATMRIFGGVDGRYGTGIKDFVEQGDAWETQTDIANTYLKNMSAVYGSEELWGEYKENLYRIALQNTDVVVQPRQNNTWGALSLDHMYEFMGGLNVSVKDVTGKNPETYLSDYRNRNRVRLQELKEAIGVESRTTILNPVYIKSKMEGGATTANTFAKTLRNSFGWEAMKPDAIHDNYWDEVYRLYVLDSCKLGVKDFFEMKNVAAFQEMTSIMLETARKGMWQATDEQIVELARLSAELASKFGADQSDFFTSNKSLQEYIARKLPPESSQSYKKAVDRVNKISSGKSVVLERKDVKPEGKQEKIGYRSYILAGAIFFLFVILFFHIKRNKRK</sequence>
<evidence type="ECO:0000259" key="3">
    <source>
        <dbReference type="Pfam" id="PF02514"/>
    </source>
</evidence>
<evidence type="ECO:0000256" key="2">
    <source>
        <dbReference type="SAM" id="Phobius"/>
    </source>
</evidence>
<dbReference type="Proteomes" id="UP000030103">
    <property type="component" value="Unassembled WGS sequence"/>
</dbReference>
<evidence type="ECO:0000313" key="4">
    <source>
        <dbReference type="EMBL" id="KGN75070.1"/>
    </source>
</evidence>
<evidence type="ECO:0000313" key="5">
    <source>
        <dbReference type="Proteomes" id="UP000030103"/>
    </source>
</evidence>
<reference evidence="4 5" key="1">
    <citation type="submission" date="2014-09" db="EMBL/GenBank/DDBJ databases">
        <title>Draft Genome Sequence of Porphyromonas macacae COT-192_OH2859.</title>
        <authorList>
            <person name="Wallis C."/>
            <person name="Deusch O."/>
            <person name="O'Flynn C."/>
            <person name="Davis I."/>
            <person name="Horsfall A."/>
            <person name="Kirkwood N."/>
            <person name="Harris S."/>
            <person name="Eisen J.A."/>
            <person name="Coil D.A."/>
            <person name="Darling A.E."/>
            <person name="Jospin G."/>
            <person name="Alexiev A."/>
        </authorList>
    </citation>
    <scope>NUCLEOTIDE SEQUENCE [LARGE SCALE GENOMIC DNA]</scope>
    <source>
        <strain evidence="5">COT-192 OH2859</strain>
    </source>
</reference>
<dbReference type="PANTHER" id="PTHR44119">
    <property type="entry name" value="MAGNESIUM-CHELATASE SUBUNIT CHLH, CHLOROPLASTIC"/>
    <property type="match status" value="1"/>
</dbReference>
<evidence type="ECO:0000256" key="1">
    <source>
        <dbReference type="SAM" id="MobiDB-lite"/>
    </source>
</evidence>
<feature type="compositionally biased region" description="Basic and acidic residues" evidence="1">
    <location>
        <begin position="773"/>
        <end position="793"/>
    </location>
</feature>